<dbReference type="InterPro" id="IPR036390">
    <property type="entry name" value="WH_DNA-bd_sf"/>
</dbReference>
<feature type="region of interest" description="Disordered" evidence="4">
    <location>
        <begin position="256"/>
        <end position="290"/>
    </location>
</feature>
<evidence type="ECO:0000256" key="2">
    <source>
        <dbReference type="ARBA" id="ARBA00023125"/>
    </source>
</evidence>
<dbReference type="PRINTS" id="PR00037">
    <property type="entry name" value="HTHLACR"/>
</dbReference>
<keyword evidence="2 6" id="KW-0238">DNA-binding</keyword>
<evidence type="ECO:0000256" key="4">
    <source>
        <dbReference type="SAM" id="MobiDB-lite"/>
    </source>
</evidence>
<comment type="caution">
    <text evidence="6">The sequence shown here is derived from an EMBL/GenBank/DDBJ whole genome shotgun (WGS) entry which is preliminary data.</text>
</comment>
<proteinExistence type="predicted"/>
<protein>
    <submittedName>
        <fullName evidence="6">DeoR/GlpR family DNA-binding transcription regulator</fullName>
    </submittedName>
</protein>
<dbReference type="InterPro" id="IPR036388">
    <property type="entry name" value="WH-like_DNA-bd_sf"/>
</dbReference>
<dbReference type="SUPFAM" id="SSF46785">
    <property type="entry name" value="Winged helix' DNA-binding domain"/>
    <property type="match status" value="1"/>
</dbReference>
<dbReference type="Pfam" id="PF00455">
    <property type="entry name" value="DeoRC"/>
    <property type="match status" value="1"/>
</dbReference>
<dbReference type="Proteomes" id="UP001499851">
    <property type="component" value="Unassembled WGS sequence"/>
</dbReference>
<dbReference type="Gene3D" id="3.40.50.1360">
    <property type="match status" value="1"/>
</dbReference>
<evidence type="ECO:0000259" key="5">
    <source>
        <dbReference type="PROSITE" id="PS51000"/>
    </source>
</evidence>
<dbReference type="SUPFAM" id="SSF100950">
    <property type="entry name" value="NagB/RpiA/CoA transferase-like"/>
    <property type="match status" value="1"/>
</dbReference>
<dbReference type="GO" id="GO:0003677">
    <property type="term" value="F:DNA binding"/>
    <property type="evidence" value="ECO:0007669"/>
    <property type="project" value="UniProtKB-KW"/>
</dbReference>
<dbReference type="Gene3D" id="1.10.10.10">
    <property type="entry name" value="Winged helix-like DNA-binding domain superfamily/Winged helix DNA-binding domain"/>
    <property type="match status" value="1"/>
</dbReference>
<dbReference type="InterPro" id="IPR037171">
    <property type="entry name" value="NagB/RpiA_transferase-like"/>
</dbReference>
<evidence type="ECO:0000313" key="6">
    <source>
        <dbReference type="EMBL" id="GAA1693174.1"/>
    </source>
</evidence>
<feature type="domain" description="HTH deoR-type" evidence="5">
    <location>
        <begin position="3"/>
        <end position="58"/>
    </location>
</feature>
<dbReference type="PROSITE" id="PS51000">
    <property type="entry name" value="HTH_DEOR_2"/>
    <property type="match status" value="1"/>
</dbReference>
<dbReference type="PANTHER" id="PTHR30363">
    <property type="entry name" value="HTH-TYPE TRANSCRIPTIONAL REGULATOR SRLR-RELATED"/>
    <property type="match status" value="1"/>
</dbReference>
<reference evidence="6 7" key="1">
    <citation type="journal article" date="2019" name="Int. J. Syst. Evol. Microbiol.">
        <title>The Global Catalogue of Microorganisms (GCM) 10K type strain sequencing project: providing services to taxonomists for standard genome sequencing and annotation.</title>
        <authorList>
            <consortium name="The Broad Institute Genomics Platform"/>
            <consortium name="The Broad Institute Genome Sequencing Center for Infectious Disease"/>
            <person name="Wu L."/>
            <person name="Ma J."/>
        </authorList>
    </citation>
    <scope>NUCLEOTIDE SEQUENCE [LARGE SCALE GENOMIC DNA]</scope>
    <source>
        <strain evidence="6 7">JCM 16001</strain>
    </source>
</reference>
<keyword evidence="3" id="KW-0804">Transcription</keyword>
<dbReference type="InterPro" id="IPR018356">
    <property type="entry name" value="Tscrpt_reg_HTH_DeoR_CS"/>
</dbReference>
<accession>A0ABN2HTI9</accession>
<dbReference type="InterPro" id="IPR001034">
    <property type="entry name" value="DeoR_HTH"/>
</dbReference>
<dbReference type="InterPro" id="IPR014036">
    <property type="entry name" value="DeoR-like_C"/>
</dbReference>
<dbReference type="RefSeq" id="WP_344491852.1">
    <property type="nucleotide sequence ID" value="NZ_BAAAQF010000027.1"/>
</dbReference>
<dbReference type="InterPro" id="IPR050313">
    <property type="entry name" value="Carb_Metab_HTH_regulators"/>
</dbReference>
<gene>
    <name evidence="6" type="ORF">GCM10009830_46190</name>
</gene>
<evidence type="ECO:0000313" key="7">
    <source>
        <dbReference type="Proteomes" id="UP001499851"/>
    </source>
</evidence>
<organism evidence="6 7">
    <name type="scientific">Glycomyces endophyticus</name>
    <dbReference type="NCBI Taxonomy" id="480996"/>
    <lineage>
        <taxon>Bacteria</taxon>
        <taxon>Bacillati</taxon>
        <taxon>Actinomycetota</taxon>
        <taxon>Actinomycetes</taxon>
        <taxon>Glycomycetales</taxon>
        <taxon>Glycomycetaceae</taxon>
        <taxon>Glycomyces</taxon>
    </lineage>
</organism>
<dbReference type="EMBL" id="BAAAQF010000027">
    <property type="protein sequence ID" value="GAA1693174.1"/>
    <property type="molecule type" value="Genomic_DNA"/>
</dbReference>
<keyword evidence="1" id="KW-0805">Transcription regulation</keyword>
<dbReference type="SMART" id="SM01134">
    <property type="entry name" value="DeoRC"/>
    <property type="match status" value="1"/>
</dbReference>
<evidence type="ECO:0000256" key="1">
    <source>
        <dbReference type="ARBA" id="ARBA00023015"/>
    </source>
</evidence>
<keyword evidence="7" id="KW-1185">Reference proteome</keyword>
<name>A0ABN2HTI9_9ACTN</name>
<sequence length="290" mass="30566">MLAQQRQSRIAERVHRTGAVRVAELVEEFGVSDMTIRRDLETLADRGLVAKVHGGATAVDFGSTSEPGFAVKQVRQEAEKQAIADAAATLVGPGQAIALSAGTTTWTLAHRLTDVPDLTVVTNSVPVADVFYRAGRPDQTVILTGGVRTPSDALVGPFAVASLEKVNVDTVFLGVHGMSERAGFTTPNLLEAETVATLAAKGRRLVVVADHTKFDVVGIATIASLADADVVVTDSLLDEEARRALGAHVDQVVLAPVPAAEPHGPAKRPHARRPAPEPTEDAANRPEKRP</sequence>
<dbReference type="PROSITE" id="PS00894">
    <property type="entry name" value="HTH_DEOR_1"/>
    <property type="match status" value="1"/>
</dbReference>
<dbReference type="Pfam" id="PF08220">
    <property type="entry name" value="HTH_DeoR"/>
    <property type="match status" value="1"/>
</dbReference>
<dbReference type="SMART" id="SM00420">
    <property type="entry name" value="HTH_DEOR"/>
    <property type="match status" value="1"/>
</dbReference>
<dbReference type="PANTHER" id="PTHR30363:SF44">
    <property type="entry name" value="AGA OPERON TRANSCRIPTIONAL REPRESSOR-RELATED"/>
    <property type="match status" value="1"/>
</dbReference>
<evidence type="ECO:0000256" key="3">
    <source>
        <dbReference type="ARBA" id="ARBA00023163"/>
    </source>
</evidence>